<proteinExistence type="predicted"/>
<accession>A0AAD2GY53</accession>
<comment type="caution">
    <text evidence="1">The sequence shown here is derived from an EMBL/GenBank/DDBJ whole genome shotgun (WGS) entry which is preliminary data.</text>
</comment>
<evidence type="ECO:0000313" key="1">
    <source>
        <dbReference type="EMBL" id="CAK5265215.1"/>
    </source>
</evidence>
<name>A0AAD2GY53_9AGAR</name>
<keyword evidence="2" id="KW-1185">Reference proteome</keyword>
<sequence length="153" mass="16086">GLLSSAASLRPWVRAPMPPGSLCPSRPTSWLLPTLVVCYRRWAATLKGGLSIVPHDHPLVTWHLLLCRIGSDGAPLALSPADCDVAPGAADPLPPSPLLCTPPSVPIVSALVHDLSPRCLASTHVSTGIYPRLWPAEHPLRASAVVRGLALTV</sequence>
<reference evidence="1" key="1">
    <citation type="submission" date="2023-11" db="EMBL/GenBank/DDBJ databases">
        <authorList>
            <person name="De Vega J J."/>
            <person name="De Vega J J."/>
        </authorList>
    </citation>
    <scope>NUCLEOTIDE SEQUENCE</scope>
</reference>
<feature type="non-terminal residue" evidence="1">
    <location>
        <position position="1"/>
    </location>
</feature>
<gene>
    <name evidence="1" type="ORF">MYCIT1_LOCUS6006</name>
</gene>
<dbReference type="AlphaFoldDB" id="A0AAD2GY53"/>
<dbReference type="Proteomes" id="UP001295794">
    <property type="component" value="Unassembled WGS sequence"/>
</dbReference>
<evidence type="ECO:0000313" key="2">
    <source>
        <dbReference type="Proteomes" id="UP001295794"/>
    </source>
</evidence>
<dbReference type="EMBL" id="CAVNYO010000082">
    <property type="protein sequence ID" value="CAK5265215.1"/>
    <property type="molecule type" value="Genomic_DNA"/>
</dbReference>
<organism evidence="1 2">
    <name type="scientific">Mycena citricolor</name>
    <dbReference type="NCBI Taxonomy" id="2018698"/>
    <lineage>
        <taxon>Eukaryota</taxon>
        <taxon>Fungi</taxon>
        <taxon>Dikarya</taxon>
        <taxon>Basidiomycota</taxon>
        <taxon>Agaricomycotina</taxon>
        <taxon>Agaricomycetes</taxon>
        <taxon>Agaricomycetidae</taxon>
        <taxon>Agaricales</taxon>
        <taxon>Marasmiineae</taxon>
        <taxon>Mycenaceae</taxon>
        <taxon>Mycena</taxon>
    </lineage>
</organism>
<protein>
    <submittedName>
        <fullName evidence="1">Uncharacterized protein</fullName>
    </submittedName>
</protein>